<organism evidence="5 6">
    <name type="scientific">Rugosimonospora africana</name>
    <dbReference type="NCBI Taxonomy" id="556532"/>
    <lineage>
        <taxon>Bacteria</taxon>
        <taxon>Bacillati</taxon>
        <taxon>Actinomycetota</taxon>
        <taxon>Actinomycetes</taxon>
        <taxon>Micromonosporales</taxon>
        <taxon>Micromonosporaceae</taxon>
        <taxon>Rugosimonospora</taxon>
    </lineage>
</organism>
<name>A0A8J3QVK2_9ACTN</name>
<sequence length="342" mass="37088">MADAPIRALIVGYGLGGSVFHAPLLHADPAYTVAGIVTGDPDRTRHATERYPGVPILPSLDRALAEAHYDLAVIAAPTPRHVELAWQALEAGLATVVDKPLAVRVPDAQRLITLAEHRGVALTVFQNRRWDGDFLTVRRLIDEGHLGDVWRFESRFEWLNPRPRPAWKSATGGPDGGGVAYDLGSHLVDQAIELFGPVTQVYGELDRHREGAANDDDSFIALTHAGGVRSHVAMSSLVAQRGARFRVLGSASAYTKWGLDPQEAQLASGMSPSDDRFGVEPVQSHGLLGRDGQTVPVPSERGGYRQFYARLAEALAGRGPLPVDPRDVLATLRVIEELHARR</sequence>
<dbReference type="RefSeq" id="WP_203920167.1">
    <property type="nucleotide sequence ID" value="NZ_BONZ01000045.1"/>
</dbReference>
<dbReference type="EMBL" id="BONZ01000045">
    <property type="protein sequence ID" value="GIH16583.1"/>
    <property type="molecule type" value="Genomic_DNA"/>
</dbReference>
<dbReference type="Pfam" id="PF22725">
    <property type="entry name" value="GFO_IDH_MocA_C3"/>
    <property type="match status" value="1"/>
</dbReference>
<evidence type="ECO:0000259" key="3">
    <source>
        <dbReference type="Pfam" id="PF01408"/>
    </source>
</evidence>
<dbReference type="Gene3D" id="3.40.50.720">
    <property type="entry name" value="NAD(P)-binding Rossmann-like Domain"/>
    <property type="match status" value="1"/>
</dbReference>
<dbReference type="GO" id="GO:0000166">
    <property type="term" value="F:nucleotide binding"/>
    <property type="evidence" value="ECO:0007669"/>
    <property type="project" value="InterPro"/>
</dbReference>
<evidence type="ECO:0000256" key="1">
    <source>
        <dbReference type="ARBA" id="ARBA00010928"/>
    </source>
</evidence>
<dbReference type="InterPro" id="IPR055170">
    <property type="entry name" value="GFO_IDH_MocA-like_dom"/>
</dbReference>
<feature type="domain" description="GFO/IDH/MocA-like oxidoreductase" evidence="4">
    <location>
        <begin position="134"/>
        <end position="251"/>
    </location>
</feature>
<comment type="caution">
    <text evidence="5">The sequence shown here is derived from an EMBL/GenBank/DDBJ whole genome shotgun (WGS) entry which is preliminary data.</text>
</comment>
<comment type="similarity">
    <text evidence="1">Belongs to the Gfo/Idh/MocA family.</text>
</comment>
<evidence type="ECO:0000313" key="5">
    <source>
        <dbReference type="EMBL" id="GIH16583.1"/>
    </source>
</evidence>
<dbReference type="SUPFAM" id="SSF55347">
    <property type="entry name" value="Glyceraldehyde-3-phosphate dehydrogenase-like, C-terminal domain"/>
    <property type="match status" value="1"/>
</dbReference>
<dbReference type="InterPro" id="IPR051317">
    <property type="entry name" value="Gfo/Idh/MocA_oxidoreduct"/>
</dbReference>
<dbReference type="Proteomes" id="UP000642748">
    <property type="component" value="Unassembled WGS sequence"/>
</dbReference>
<reference evidence="5" key="1">
    <citation type="submission" date="2021-01" db="EMBL/GenBank/DDBJ databases">
        <title>Whole genome shotgun sequence of Rugosimonospora africana NBRC 104875.</title>
        <authorList>
            <person name="Komaki H."/>
            <person name="Tamura T."/>
        </authorList>
    </citation>
    <scope>NUCLEOTIDE SEQUENCE</scope>
    <source>
        <strain evidence="5">NBRC 104875</strain>
    </source>
</reference>
<dbReference type="PANTHER" id="PTHR43708:SF5">
    <property type="entry name" value="CONSERVED EXPRESSED OXIDOREDUCTASE (EUROFUNG)-RELATED"/>
    <property type="match status" value="1"/>
</dbReference>
<accession>A0A8J3QVK2</accession>
<dbReference type="SUPFAM" id="SSF51735">
    <property type="entry name" value="NAD(P)-binding Rossmann-fold domains"/>
    <property type="match status" value="1"/>
</dbReference>
<feature type="domain" description="Gfo/Idh/MocA-like oxidoreductase N-terminal" evidence="3">
    <location>
        <begin position="6"/>
        <end position="124"/>
    </location>
</feature>
<dbReference type="InterPro" id="IPR000683">
    <property type="entry name" value="Gfo/Idh/MocA-like_OxRdtase_N"/>
</dbReference>
<dbReference type="PANTHER" id="PTHR43708">
    <property type="entry name" value="CONSERVED EXPRESSED OXIDOREDUCTASE (EUROFUNG)"/>
    <property type="match status" value="1"/>
</dbReference>
<evidence type="ECO:0000259" key="4">
    <source>
        <dbReference type="Pfam" id="PF22725"/>
    </source>
</evidence>
<evidence type="ECO:0000313" key="6">
    <source>
        <dbReference type="Proteomes" id="UP000642748"/>
    </source>
</evidence>
<dbReference type="Pfam" id="PF01408">
    <property type="entry name" value="GFO_IDH_MocA"/>
    <property type="match status" value="1"/>
</dbReference>
<dbReference type="GO" id="GO:0016491">
    <property type="term" value="F:oxidoreductase activity"/>
    <property type="evidence" value="ECO:0007669"/>
    <property type="project" value="UniProtKB-KW"/>
</dbReference>
<dbReference type="AlphaFoldDB" id="A0A8J3QVK2"/>
<gene>
    <name evidence="5" type="ORF">Raf01_47550</name>
</gene>
<dbReference type="InterPro" id="IPR036291">
    <property type="entry name" value="NAD(P)-bd_dom_sf"/>
</dbReference>
<evidence type="ECO:0000256" key="2">
    <source>
        <dbReference type="ARBA" id="ARBA00023002"/>
    </source>
</evidence>
<keyword evidence="2" id="KW-0560">Oxidoreductase</keyword>
<keyword evidence="6" id="KW-1185">Reference proteome</keyword>
<dbReference type="Gene3D" id="3.30.360.10">
    <property type="entry name" value="Dihydrodipicolinate Reductase, domain 2"/>
    <property type="match status" value="1"/>
</dbReference>
<protein>
    <submittedName>
        <fullName evidence="5">Oxidoreductase</fullName>
    </submittedName>
</protein>
<proteinExistence type="inferred from homology"/>